<dbReference type="CDD" id="cd01895">
    <property type="entry name" value="EngA2"/>
    <property type="match status" value="1"/>
</dbReference>
<accession>A0A1Q1G1B4</accession>
<evidence type="ECO:0000256" key="9">
    <source>
        <dbReference type="HAMAP-Rule" id="MF_00195"/>
    </source>
</evidence>
<evidence type="ECO:0000256" key="2">
    <source>
        <dbReference type="ARBA" id="ARBA00020953"/>
    </source>
</evidence>
<dbReference type="CDD" id="cd01894">
    <property type="entry name" value="EngA1"/>
    <property type="match status" value="1"/>
</dbReference>
<accession>A0A3N5BJK5</accession>
<gene>
    <name evidence="9" type="primary">der</name>
    <name evidence="12" type="ORF">EDD62_0674</name>
</gene>
<evidence type="ECO:0000256" key="4">
    <source>
        <dbReference type="ARBA" id="ARBA00022737"/>
    </source>
</evidence>
<feature type="binding site" evidence="9">
    <location>
        <begin position="118"/>
        <end position="121"/>
    </location>
    <ligand>
        <name>GTP</name>
        <dbReference type="ChEBI" id="CHEBI:37565"/>
        <label>1</label>
    </ligand>
</feature>
<dbReference type="Proteomes" id="UP000277108">
    <property type="component" value="Unassembled WGS sequence"/>
</dbReference>
<dbReference type="NCBIfam" id="TIGR00231">
    <property type="entry name" value="small_GTP"/>
    <property type="match status" value="2"/>
</dbReference>
<dbReference type="InterPro" id="IPR031166">
    <property type="entry name" value="G_ENGA"/>
</dbReference>
<evidence type="ECO:0000256" key="1">
    <source>
        <dbReference type="ARBA" id="ARBA00008279"/>
    </source>
</evidence>
<organism evidence="12 13">
    <name type="scientific">Abyssicoccus albus</name>
    <dbReference type="NCBI Taxonomy" id="1817405"/>
    <lineage>
        <taxon>Bacteria</taxon>
        <taxon>Bacillati</taxon>
        <taxon>Bacillota</taxon>
        <taxon>Bacilli</taxon>
        <taxon>Bacillales</taxon>
        <taxon>Abyssicoccaceae</taxon>
    </lineage>
</organism>
<dbReference type="EMBL" id="RKRK01000002">
    <property type="protein sequence ID" value="RPF58036.1"/>
    <property type="molecule type" value="Genomic_DNA"/>
</dbReference>
<dbReference type="FunFam" id="3.30.300.20:FF:000004">
    <property type="entry name" value="GTPase Der"/>
    <property type="match status" value="1"/>
</dbReference>
<feature type="binding site" evidence="9">
    <location>
        <begin position="228"/>
        <end position="232"/>
    </location>
    <ligand>
        <name>GTP</name>
        <dbReference type="ChEBI" id="CHEBI:37565"/>
        <label>2</label>
    </ligand>
</feature>
<dbReference type="GO" id="GO:0005525">
    <property type="term" value="F:GTP binding"/>
    <property type="evidence" value="ECO:0007669"/>
    <property type="project" value="UniProtKB-UniRule"/>
</dbReference>
<dbReference type="InterPro" id="IPR016484">
    <property type="entry name" value="GTPase_Der"/>
</dbReference>
<comment type="similarity">
    <text evidence="1 9 10 11">Belongs to the TRAFAC class TrmE-Era-EngA-EngB-Septin-like GTPase superfamily. EngA (Der) GTPase family.</text>
</comment>
<feature type="binding site" evidence="9">
    <location>
        <begin position="56"/>
        <end position="60"/>
    </location>
    <ligand>
        <name>GTP</name>
        <dbReference type="ChEBI" id="CHEBI:37565"/>
        <label>1</label>
    </ligand>
</feature>
<protein>
    <recommendedName>
        <fullName evidence="2 9">GTPase Der</fullName>
    </recommendedName>
    <alternativeName>
        <fullName evidence="7 9">GTP-binding protein EngA</fullName>
    </alternativeName>
</protein>
<keyword evidence="13" id="KW-1185">Reference proteome</keyword>
<dbReference type="Pfam" id="PF14714">
    <property type="entry name" value="KH_dom-like"/>
    <property type="match status" value="1"/>
</dbReference>
<dbReference type="PANTHER" id="PTHR43834:SF6">
    <property type="entry name" value="GTPASE DER"/>
    <property type="match status" value="1"/>
</dbReference>
<dbReference type="Gene3D" id="3.40.50.300">
    <property type="entry name" value="P-loop containing nucleotide triphosphate hydrolases"/>
    <property type="match status" value="2"/>
</dbReference>
<keyword evidence="3 9" id="KW-0690">Ribosome biogenesis</keyword>
<feature type="binding site" evidence="9">
    <location>
        <begin position="293"/>
        <end position="296"/>
    </location>
    <ligand>
        <name>GTP</name>
        <dbReference type="ChEBI" id="CHEBI:37565"/>
        <label>2</label>
    </ligand>
</feature>
<dbReference type="PANTHER" id="PTHR43834">
    <property type="entry name" value="GTPASE DER"/>
    <property type="match status" value="1"/>
</dbReference>
<feature type="binding site" evidence="9">
    <location>
        <begin position="181"/>
        <end position="188"/>
    </location>
    <ligand>
        <name>GTP</name>
        <dbReference type="ChEBI" id="CHEBI:37565"/>
        <label>2</label>
    </ligand>
</feature>
<comment type="function">
    <text evidence="8 9 11">GTPase that plays an essential role in the late steps of ribosome biogenesis.</text>
</comment>
<comment type="subunit">
    <text evidence="9">Associates with the 50S ribosomal subunit.</text>
</comment>
<evidence type="ECO:0000256" key="11">
    <source>
        <dbReference type="RuleBase" id="RU004481"/>
    </source>
</evidence>
<keyword evidence="5 9" id="KW-0547">Nucleotide-binding</keyword>
<evidence type="ECO:0000256" key="7">
    <source>
        <dbReference type="ARBA" id="ARBA00032345"/>
    </source>
</evidence>
<dbReference type="Gene3D" id="3.30.300.20">
    <property type="match status" value="1"/>
</dbReference>
<dbReference type="InterPro" id="IPR006073">
    <property type="entry name" value="GTP-bd"/>
</dbReference>
<feature type="binding site" evidence="9">
    <location>
        <begin position="9"/>
        <end position="16"/>
    </location>
    <ligand>
        <name>GTP</name>
        <dbReference type="ChEBI" id="CHEBI:37565"/>
        <label>1</label>
    </ligand>
</feature>
<evidence type="ECO:0000256" key="10">
    <source>
        <dbReference type="PROSITE-ProRule" id="PRU01049"/>
    </source>
</evidence>
<proteinExistence type="inferred from homology"/>
<reference evidence="12 13" key="1">
    <citation type="submission" date="2018-11" db="EMBL/GenBank/DDBJ databases">
        <title>Genomic Encyclopedia of Type Strains, Phase IV (KMG-IV): sequencing the most valuable type-strain genomes for metagenomic binning, comparative biology and taxonomic classification.</title>
        <authorList>
            <person name="Goeker M."/>
        </authorList>
    </citation>
    <scope>NUCLEOTIDE SEQUENCE [LARGE SCALE GENOMIC DNA]</scope>
    <source>
        <strain evidence="12 13">DSM 29158</strain>
    </source>
</reference>
<name>A0A1Q1G1B4_9BACL</name>
<keyword evidence="4 11" id="KW-0677">Repeat</keyword>
<dbReference type="InterPro" id="IPR032859">
    <property type="entry name" value="KH_dom-like"/>
</dbReference>
<dbReference type="PIRSF" id="PIRSF006485">
    <property type="entry name" value="GTP-binding_EngA"/>
    <property type="match status" value="1"/>
</dbReference>
<dbReference type="AlphaFoldDB" id="A0A1Q1G1B4"/>
<dbReference type="GO" id="GO:0043022">
    <property type="term" value="F:ribosome binding"/>
    <property type="evidence" value="ECO:0007669"/>
    <property type="project" value="TreeGrafter"/>
</dbReference>
<evidence type="ECO:0000313" key="12">
    <source>
        <dbReference type="EMBL" id="RPF58036.1"/>
    </source>
</evidence>
<dbReference type="RefSeq" id="WP_077140224.1">
    <property type="nucleotide sequence ID" value="NZ_CBCSGK010000011.1"/>
</dbReference>
<dbReference type="STRING" id="1849491.BVH56_04035"/>
<dbReference type="SUPFAM" id="SSF52540">
    <property type="entry name" value="P-loop containing nucleoside triphosphate hydrolases"/>
    <property type="match status" value="2"/>
</dbReference>
<dbReference type="GO" id="GO:0042254">
    <property type="term" value="P:ribosome biogenesis"/>
    <property type="evidence" value="ECO:0007669"/>
    <property type="project" value="UniProtKB-KW"/>
</dbReference>
<sequence length="435" mass="49159">MKPTVAIVGKANVGKSTIFNRVVGERLSIVEDTPGVTRDRIYAEGEWLTNEFNIIDTGGIELNNEDFQQEIKIQAEIAIEEADVIIFIVDGKLSITAEDEHVASMLQRSGKPVVLAVNKIDNPEMRSNIYEYYNLGLGDPYPISGAHGLGLGDLLDKVVSHFKDIPIVEYDQDTIKFCFIGRPNVGKSSLINAIVGEERVIVSNIAGTTRDAIDTEYEYEGQKFVMIDTAGMRKRGKIYENIEKYSVLRAQKAIERSDVAIIVIDGDQGIIEQDKKVAGYAHEQGRGVVIVVNKWDAVDKDTHTMKKFEDKIRNEFQFLDYAQIVFVSALKKQRLKFLFPEIIASYENQQRRIQSSTLNEVVADAVAMNPTPTDKGRRLNIFYATQVAIKPPTFVLFVNDVELLHFSYKRYIENQLRKAFDYTGTPIHIIARKRN</sequence>
<dbReference type="HAMAP" id="MF_00195">
    <property type="entry name" value="GTPase_Der"/>
    <property type="match status" value="1"/>
</dbReference>
<evidence type="ECO:0000256" key="6">
    <source>
        <dbReference type="ARBA" id="ARBA00023134"/>
    </source>
</evidence>
<dbReference type="PROSITE" id="PS51712">
    <property type="entry name" value="G_ENGA"/>
    <property type="match status" value="2"/>
</dbReference>
<evidence type="ECO:0000256" key="5">
    <source>
        <dbReference type="ARBA" id="ARBA00022741"/>
    </source>
</evidence>
<dbReference type="Pfam" id="PF01926">
    <property type="entry name" value="MMR_HSR1"/>
    <property type="match status" value="2"/>
</dbReference>
<evidence type="ECO:0000256" key="3">
    <source>
        <dbReference type="ARBA" id="ARBA00022517"/>
    </source>
</evidence>
<dbReference type="OrthoDB" id="9805918at2"/>
<evidence type="ECO:0000313" key="13">
    <source>
        <dbReference type="Proteomes" id="UP000277108"/>
    </source>
</evidence>
<evidence type="ECO:0000256" key="8">
    <source>
        <dbReference type="ARBA" id="ARBA00053470"/>
    </source>
</evidence>
<keyword evidence="6 9" id="KW-0342">GTP-binding</keyword>
<dbReference type="NCBIfam" id="TIGR03594">
    <property type="entry name" value="GTPase_EngA"/>
    <property type="match status" value="1"/>
</dbReference>
<comment type="caution">
    <text evidence="12">The sequence shown here is derived from an EMBL/GenBank/DDBJ whole genome shotgun (WGS) entry which is preliminary data.</text>
</comment>
<dbReference type="InterPro" id="IPR005225">
    <property type="entry name" value="Small_GTP-bd"/>
</dbReference>
<dbReference type="InterPro" id="IPR027417">
    <property type="entry name" value="P-loop_NTPase"/>
</dbReference>
<dbReference type="FunFam" id="3.40.50.300:FF:000040">
    <property type="entry name" value="GTPase Der"/>
    <property type="match status" value="1"/>
</dbReference>
<dbReference type="InterPro" id="IPR015946">
    <property type="entry name" value="KH_dom-like_a/b"/>
</dbReference>
<dbReference type="FunFam" id="3.40.50.300:FF:000057">
    <property type="entry name" value="GTPase Der"/>
    <property type="match status" value="1"/>
</dbReference>